<feature type="coiled-coil region" evidence="7">
    <location>
        <begin position="167"/>
        <end position="201"/>
    </location>
</feature>
<dbReference type="PANTHER" id="PTHR21547:SF0">
    <property type="entry name" value="CLUSTERIN-ASSOCIATED PROTEIN 1"/>
    <property type="match status" value="1"/>
</dbReference>
<dbReference type="PANTHER" id="PTHR21547">
    <property type="entry name" value="CLUSTERIN ASSOCIATED PROTEIN 1"/>
    <property type="match status" value="1"/>
</dbReference>
<comment type="caution">
    <text evidence="9">The sequence shown here is derived from an EMBL/GenBank/DDBJ whole genome shotgun (WGS) entry which is preliminary data.</text>
</comment>
<evidence type="ECO:0000256" key="1">
    <source>
        <dbReference type="ARBA" id="ARBA00004138"/>
    </source>
</evidence>
<evidence type="ECO:0000256" key="7">
    <source>
        <dbReference type="SAM" id="Coils"/>
    </source>
</evidence>
<dbReference type="InterPro" id="IPR019366">
    <property type="entry name" value="Clusterin-associated_protein-1"/>
</dbReference>
<feature type="region of interest" description="Disordered" evidence="8">
    <location>
        <begin position="302"/>
        <end position="336"/>
    </location>
</feature>
<dbReference type="Proteomes" id="UP001057375">
    <property type="component" value="Unassembled WGS sequence"/>
</dbReference>
<reference evidence="9" key="1">
    <citation type="submission" date="2022-03" db="EMBL/GenBank/DDBJ databases">
        <title>Draft genome sequence of Aduncisulcus paluster, a free-living microaerophilic Fornicata.</title>
        <authorList>
            <person name="Yuyama I."/>
            <person name="Kume K."/>
            <person name="Tamura T."/>
            <person name="Inagaki Y."/>
            <person name="Hashimoto T."/>
        </authorList>
    </citation>
    <scope>NUCLEOTIDE SEQUENCE</scope>
    <source>
        <strain evidence="9">NY0171</strain>
    </source>
</reference>
<proteinExistence type="inferred from homology"/>
<evidence type="ECO:0000256" key="8">
    <source>
        <dbReference type="SAM" id="MobiDB-lite"/>
    </source>
</evidence>
<keyword evidence="4 7" id="KW-0175">Coiled coil</keyword>
<dbReference type="EMBL" id="BQXS01013859">
    <property type="protein sequence ID" value="GKT29845.1"/>
    <property type="molecule type" value="Genomic_DNA"/>
</dbReference>
<gene>
    <name evidence="9" type="ORF">ADUPG1_014236</name>
</gene>
<comment type="similarity">
    <text evidence="2">Belongs to the CLUAP1 family.</text>
</comment>
<evidence type="ECO:0000313" key="9">
    <source>
        <dbReference type="EMBL" id="GKT29845.1"/>
    </source>
</evidence>
<protein>
    <submittedName>
        <fullName evidence="9">Clusterin-associated protein-1 like protein</fullName>
    </submittedName>
</protein>
<evidence type="ECO:0000313" key="10">
    <source>
        <dbReference type="Proteomes" id="UP001057375"/>
    </source>
</evidence>
<keyword evidence="5" id="KW-0969">Cilium</keyword>
<keyword evidence="3" id="KW-0970">Cilium biogenesis/degradation</keyword>
<feature type="compositionally biased region" description="Basic and acidic residues" evidence="8">
    <location>
        <begin position="318"/>
        <end position="336"/>
    </location>
</feature>
<name>A0ABQ5KG26_9EUKA</name>
<dbReference type="Pfam" id="PF10234">
    <property type="entry name" value="Cluap1"/>
    <property type="match status" value="1"/>
</dbReference>
<evidence type="ECO:0000256" key="6">
    <source>
        <dbReference type="ARBA" id="ARBA00023273"/>
    </source>
</evidence>
<evidence type="ECO:0000256" key="2">
    <source>
        <dbReference type="ARBA" id="ARBA00008340"/>
    </source>
</evidence>
<keyword evidence="10" id="KW-1185">Reference proteome</keyword>
<evidence type="ECO:0000256" key="3">
    <source>
        <dbReference type="ARBA" id="ARBA00022794"/>
    </source>
</evidence>
<sequence>MKDLLCFLLKKYSASHVIPEDISTEDDRIFFVTTAVQLIASKLHLRLSPKSLYRSDKNCVKELIKLSEPLYKALMMTESVSKDIITLRDGYKTGGEEHSLVYPSPMDIERARVLSSEITKDSANINNLLKETQETEAALSRSLTKHTDYATVQSVIKLRIQSLEMSTKRDEEEILSAKRDLEELQSRLQHRTTELSRASERLQTLRCVKAPYADELIGVQRELSKLHSEYTMKFMALQGLEDDMRLQEEEEGKKRMNANKELLMIRKQVRAEQMDMFTHVADVPASDFGMIVVNDDRDDFHLDDDDEKPLNYPDFDDHEERKGLMRESESGRTRLERRRDMPAMAELDEFTMPETKVQGTLFDDDMGDVDYDDANAYQPDGFGPGLDESIGNALLDDADDSF</sequence>
<comment type="subcellular location">
    <subcellularLocation>
        <location evidence="1">Cell projection</location>
        <location evidence="1">Cilium</location>
    </subcellularLocation>
</comment>
<keyword evidence="6" id="KW-0966">Cell projection</keyword>
<organism evidence="9 10">
    <name type="scientific">Aduncisulcus paluster</name>
    <dbReference type="NCBI Taxonomy" id="2918883"/>
    <lineage>
        <taxon>Eukaryota</taxon>
        <taxon>Metamonada</taxon>
        <taxon>Carpediemonas-like organisms</taxon>
        <taxon>Aduncisulcus</taxon>
    </lineage>
</organism>
<accession>A0ABQ5KG26</accession>
<evidence type="ECO:0000256" key="5">
    <source>
        <dbReference type="ARBA" id="ARBA00023069"/>
    </source>
</evidence>
<evidence type="ECO:0000256" key="4">
    <source>
        <dbReference type="ARBA" id="ARBA00023054"/>
    </source>
</evidence>